<dbReference type="PATRIC" id="fig|1566026.4.peg.2058"/>
<keyword evidence="2" id="KW-1185">Reference proteome</keyword>
<sequence length="383" mass="45409">MNVNEFIGSEKLKMPIKWREEDSRGCHFAINGRLIGYINHLDHLDDQDDLFKNNRWNLDLIEVKKLASKFALGLINVLSKYLNESNRYAAYELFKNTLEEEHKYGSGSSIRLEELLLVQRIPDISYRIRSSESFLLDQKDLFHIPFDERYKVADERYSVSGNPCLYLSNSLYLCFREKQLESYNNQYASLVRYFPFDEIKNYVLDLTWDRVLVDSESKLRFIITWPLLAACNIFVHDYDHKFRCEYLIPQMILNWVMHGRQRILGVKYNSTKINPNVKDIGVFYNYAFPAKSNLGLEYGVELTEYFHLTKPIHMGESLQANSRIFKLQHQVEQVDLFDTVVNYEKTQFAVAENYLLGQLTYKVLNSRYNFSDYTNLLMRKRKK</sequence>
<dbReference type="RefSeq" id="WP_053221984.1">
    <property type="nucleotide sequence ID" value="NZ_JSVA01000003.1"/>
</dbReference>
<name>A0A0L8APW3_9BACT</name>
<evidence type="ECO:0000313" key="1">
    <source>
        <dbReference type="EMBL" id="KOF04281.1"/>
    </source>
</evidence>
<comment type="caution">
    <text evidence="1">The sequence shown here is derived from an EMBL/GenBank/DDBJ whole genome shotgun (WGS) entry which is preliminary data.</text>
</comment>
<gene>
    <name evidence="1" type="ORF">OB69_01800</name>
</gene>
<accession>A0A0L8APW3</accession>
<dbReference type="OrthoDB" id="7068172at2"/>
<dbReference type="AlphaFoldDB" id="A0A0L8APW3"/>
<proteinExistence type="predicted"/>
<organism evidence="1 2">
    <name type="scientific">Roseivirga seohaensis subsp. aquiponti</name>
    <dbReference type="NCBI Taxonomy" id="1566026"/>
    <lineage>
        <taxon>Bacteria</taxon>
        <taxon>Pseudomonadati</taxon>
        <taxon>Bacteroidota</taxon>
        <taxon>Cytophagia</taxon>
        <taxon>Cytophagales</taxon>
        <taxon>Roseivirgaceae</taxon>
        <taxon>Roseivirga</taxon>
    </lineage>
</organism>
<evidence type="ECO:0008006" key="3">
    <source>
        <dbReference type="Google" id="ProtNLM"/>
    </source>
</evidence>
<protein>
    <recommendedName>
        <fullName evidence="3">RES domain-containing protein</fullName>
    </recommendedName>
</protein>
<dbReference type="Proteomes" id="UP000036908">
    <property type="component" value="Unassembled WGS sequence"/>
</dbReference>
<evidence type="ECO:0000313" key="2">
    <source>
        <dbReference type="Proteomes" id="UP000036908"/>
    </source>
</evidence>
<reference evidence="2" key="1">
    <citation type="submission" date="2014-11" db="EMBL/GenBank/DDBJ databases">
        <title>Genome sequencing of Roseivirga sp. D-25.</title>
        <authorList>
            <person name="Selvaratnam C."/>
            <person name="Thevarajoo S."/>
            <person name="Goh K.M."/>
            <person name="Eee R."/>
            <person name="Chan K.-G."/>
            <person name="Chong C.S."/>
        </authorList>
    </citation>
    <scope>NUCLEOTIDE SEQUENCE [LARGE SCALE GENOMIC DNA]</scope>
    <source>
        <strain evidence="2">D-25</strain>
    </source>
</reference>
<dbReference type="EMBL" id="JSVA01000003">
    <property type="protein sequence ID" value="KOF04281.1"/>
    <property type="molecule type" value="Genomic_DNA"/>
</dbReference>